<comment type="subcellular location">
    <subcellularLocation>
        <location evidence="1">Endomembrane system</location>
    </subcellularLocation>
</comment>
<evidence type="ECO:0000256" key="8">
    <source>
        <dbReference type="PIRSR" id="PIRSR605150-2"/>
    </source>
</evidence>
<dbReference type="GO" id="GO:0016760">
    <property type="term" value="F:cellulose synthase (UDP-forming) activity"/>
    <property type="evidence" value="ECO:0007669"/>
    <property type="project" value="InterPro"/>
</dbReference>
<dbReference type="GO" id="GO:0071555">
    <property type="term" value="P:cell wall organization"/>
    <property type="evidence" value="ECO:0007669"/>
    <property type="project" value="UniProtKB-KW"/>
</dbReference>
<dbReference type="GO" id="GO:0030244">
    <property type="term" value="P:cellulose biosynthetic process"/>
    <property type="evidence" value="ECO:0007669"/>
    <property type="project" value="InterPro"/>
</dbReference>
<keyword evidence="5 9" id="KW-1133">Transmembrane helix</keyword>
<keyword evidence="7" id="KW-0961">Cell wall biogenesis/degradation</keyword>
<feature type="binding site" evidence="8">
    <location>
        <position position="68"/>
    </location>
    <ligand>
        <name>UDP-alpha-D-glucose</name>
        <dbReference type="ChEBI" id="CHEBI:58885"/>
    </ligand>
</feature>
<evidence type="ECO:0000313" key="11">
    <source>
        <dbReference type="Proteomes" id="UP000288805"/>
    </source>
</evidence>
<keyword evidence="4 9" id="KW-0812">Transmembrane</keyword>
<comment type="caution">
    <text evidence="10">The sequence shown here is derived from an EMBL/GenBank/DDBJ whole genome shotgun (WGS) entry which is preliminary data.</text>
</comment>
<keyword evidence="3" id="KW-0808">Transferase</keyword>
<sequence length="135" mass="15704">MAAPISPLYEKILQKNTLHRALDLTIFFLLLCLLAYRLLSLKNNGFAWLVAFLFDYPANKLSCYVSDDGASPLTFYALLEASKFSKLWVPFCKKYGIQTRAPFRYFSSELVSSNDNSMEFLQEYRKMKHIEYCKV</sequence>
<protein>
    <submittedName>
        <fullName evidence="10">Cellulose synthase-like protein B5</fullName>
    </submittedName>
</protein>
<evidence type="ECO:0000256" key="3">
    <source>
        <dbReference type="ARBA" id="ARBA00022679"/>
    </source>
</evidence>
<evidence type="ECO:0000256" key="2">
    <source>
        <dbReference type="ARBA" id="ARBA00022676"/>
    </source>
</evidence>
<feature type="transmembrane region" description="Helical" evidence="9">
    <location>
        <begin position="21"/>
        <end position="39"/>
    </location>
</feature>
<dbReference type="PANTHER" id="PTHR13301">
    <property type="entry name" value="X-BOX TRANSCRIPTION FACTOR-RELATED"/>
    <property type="match status" value="1"/>
</dbReference>
<organism evidence="10 11">
    <name type="scientific">Vitis vinifera</name>
    <name type="common">Grape</name>
    <dbReference type="NCBI Taxonomy" id="29760"/>
    <lineage>
        <taxon>Eukaryota</taxon>
        <taxon>Viridiplantae</taxon>
        <taxon>Streptophyta</taxon>
        <taxon>Embryophyta</taxon>
        <taxon>Tracheophyta</taxon>
        <taxon>Spermatophyta</taxon>
        <taxon>Magnoliopsida</taxon>
        <taxon>eudicotyledons</taxon>
        <taxon>Gunneridae</taxon>
        <taxon>Pentapetalae</taxon>
        <taxon>rosids</taxon>
        <taxon>Vitales</taxon>
        <taxon>Vitaceae</taxon>
        <taxon>Viteae</taxon>
        <taxon>Vitis</taxon>
    </lineage>
</organism>
<evidence type="ECO:0000256" key="1">
    <source>
        <dbReference type="ARBA" id="ARBA00004308"/>
    </source>
</evidence>
<evidence type="ECO:0000256" key="9">
    <source>
        <dbReference type="SAM" id="Phobius"/>
    </source>
</evidence>
<dbReference type="Pfam" id="PF03552">
    <property type="entry name" value="Cellulose_synt"/>
    <property type="match status" value="1"/>
</dbReference>
<evidence type="ECO:0000256" key="6">
    <source>
        <dbReference type="ARBA" id="ARBA00023136"/>
    </source>
</evidence>
<accession>A0A438IL15</accession>
<keyword evidence="6 9" id="KW-0472">Membrane</keyword>
<dbReference type="EMBL" id="QGNW01000101">
    <property type="protein sequence ID" value="RVW97397.1"/>
    <property type="molecule type" value="Genomic_DNA"/>
</dbReference>
<gene>
    <name evidence="10" type="primary">CSLB5</name>
    <name evidence="10" type="ORF">CK203_026281</name>
</gene>
<evidence type="ECO:0000313" key="10">
    <source>
        <dbReference type="EMBL" id="RVW97397.1"/>
    </source>
</evidence>
<evidence type="ECO:0000256" key="7">
    <source>
        <dbReference type="ARBA" id="ARBA00023316"/>
    </source>
</evidence>
<dbReference type="Proteomes" id="UP000288805">
    <property type="component" value="Unassembled WGS sequence"/>
</dbReference>
<dbReference type="AlphaFoldDB" id="A0A438IL15"/>
<reference evidence="10 11" key="1">
    <citation type="journal article" date="2018" name="PLoS Genet.">
        <title>Population sequencing reveals clonal diversity and ancestral inbreeding in the grapevine cultivar Chardonnay.</title>
        <authorList>
            <person name="Roach M.J."/>
            <person name="Johnson D.L."/>
            <person name="Bohlmann J."/>
            <person name="van Vuuren H.J."/>
            <person name="Jones S.J."/>
            <person name="Pretorius I.S."/>
            <person name="Schmidt S.A."/>
            <person name="Borneman A.R."/>
        </authorList>
    </citation>
    <scope>NUCLEOTIDE SEQUENCE [LARGE SCALE GENOMIC DNA]</scope>
    <source>
        <strain evidence="11">cv. Chardonnay</strain>
        <tissue evidence="10">Leaf</tissue>
    </source>
</reference>
<evidence type="ECO:0000256" key="4">
    <source>
        <dbReference type="ARBA" id="ARBA00022692"/>
    </source>
</evidence>
<proteinExistence type="predicted"/>
<dbReference type="InterPro" id="IPR005150">
    <property type="entry name" value="Cellulose_synth"/>
</dbReference>
<dbReference type="GO" id="GO:0012505">
    <property type="term" value="C:endomembrane system"/>
    <property type="evidence" value="ECO:0007669"/>
    <property type="project" value="UniProtKB-SubCell"/>
</dbReference>
<evidence type="ECO:0000256" key="5">
    <source>
        <dbReference type="ARBA" id="ARBA00022989"/>
    </source>
</evidence>
<dbReference type="GO" id="GO:0016020">
    <property type="term" value="C:membrane"/>
    <property type="evidence" value="ECO:0007669"/>
    <property type="project" value="InterPro"/>
</dbReference>
<keyword evidence="2" id="KW-0328">Glycosyltransferase</keyword>
<name>A0A438IL15_VITVI</name>